<name>A0A6A6CN43_ZASCE</name>
<accession>A0A6A6CN43</accession>
<sequence length="219" mass="24017">MAKTHSAPTASTAGTSSTPSTTSSDNEPSPPAPIKQYNITRAKYWSYKNLTLTDSSTSQPVYTATTTVSLSTTPQINLHSPSTPSQTLAAIRLTHSKNLLYKLGPEIDCTPKVEWSKAVSESKLGRCVRFEVGGKVYRWKRTHKREWGARRWSDRCFKMVEGEGGEARVVMVYVTGNVLRGLEVGRVLVFEEVDAKMEVVGLAVGLAVGLGVVERVRKD</sequence>
<dbReference type="AlphaFoldDB" id="A0A6A6CN43"/>
<dbReference type="GeneID" id="54559118"/>
<dbReference type="RefSeq" id="XP_033669566.1">
    <property type="nucleotide sequence ID" value="XM_033805846.1"/>
</dbReference>
<evidence type="ECO:0000313" key="3">
    <source>
        <dbReference type="Proteomes" id="UP000799537"/>
    </source>
</evidence>
<reference evidence="2" key="1">
    <citation type="journal article" date="2020" name="Stud. Mycol.">
        <title>101 Dothideomycetes genomes: a test case for predicting lifestyles and emergence of pathogens.</title>
        <authorList>
            <person name="Haridas S."/>
            <person name="Albert R."/>
            <person name="Binder M."/>
            <person name="Bloem J."/>
            <person name="Labutti K."/>
            <person name="Salamov A."/>
            <person name="Andreopoulos B."/>
            <person name="Baker S."/>
            <person name="Barry K."/>
            <person name="Bills G."/>
            <person name="Bluhm B."/>
            <person name="Cannon C."/>
            <person name="Castanera R."/>
            <person name="Culley D."/>
            <person name="Daum C."/>
            <person name="Ezra D."/>
            <person name="Gonzalez J."/>
            <person name="Henrissat B."/>
            <person name="Kuo A."/>
            <person name="Liang C."/>
            <person name="Lipzen A."/>
            <person name="Lutzoni F."/>
            <person name="Magnuson J."/>
            <person name="Mondo S."/>
            <person name="Nolan M."/>
            <person name="Ohm R."/>
            <person name="Pangilinan J."/>
            <person name="Park H.-J."/>
            <person name="Ramirez L."/>
            <person name="Alfaro M."/>
            <person name="Sun H."/>
            <person name="Tritt A."/>
            <person name="Yoshinaga Y."/>
            <person name="Zwiers L.-H."/>
            <person name="Turgeon B."/>
            <person name="Goodwin S."/>
            <person name="Spatafora J."/>
            <person name="Crous P."/>
            <person name="Grigoriev I."/>
        </authorList>
    </citation>
    <scope>NUCLEOTIDE SEQUENCE</scope>
    <source>
        <strain evidence="2">ATCC 36951</strain>
    </source>
</reference>
<proteinExistence type="predicted"/>
<keyword evidence="3" id="KW-1185">Reference proteome</keyword>
<feature type="compositionally biased region" description="Low complexity" evidence="1">
    <location>
        <begin position="1"/>
        <end position="27"/>
    </location>
</feature>
<gene>
    <name evidence="2" type="ORF">M409DRAFT_21417</name>
</gene>
<feature type="region of interest" description="Disordered" evidence="1">
    <location>
        <begin position="1"/>
        <end position="34"/>
    </location>
</feature>
<dbReference type="Proteomes" id="UP000799537">
    <property type="component" value="Unassembled WGS sequence"/>
</dbReference>
<protein>
    <submittedName>
        <fullName evidence="2">Uncharacterized protein</fullName>
    </submittedName>
</protein>
<evidence type="ECO:0000313" key="2">
    <source>
        <dbReference type="EMBL" id="KAF2168677.1"/>
    </source>
</evidence>
<evidence type="ECO:0000256" key="1">
    <source>
        <dbReference type="SAM" id="MobiDB-lite"/>
    </source>
</evidence>
<dbReference type="EMBL" id="ML993590">
    <property type="protein sequence ID" value="KAF2168677.1"/>
    <property type="molecule type" value="Genomic_DNA"/>
</dbReference>
<organism evidence="2 3">
    <name type="scientific">Zasmidium cellare ATCC 36951</name>
    <dbReference type="NCBI Taxonomy" id="1080233"/>
    <lineage>
        <taxon>Eukaryota</taxon>
        <taxon>Fungi</taxon>
        <taxon>Dikarya</taxon>
        <taxon>Ascomycota</taxon>
        <taxon>Pezizomycotina</taxon>
        <taxon>Dothideomycetes</taxon>
        <taxon>Dothideomycetidae</taxon>
        <taxon>Mycosphaerellales</taxon>
        <taxon>Mycosphaerellaceae</taxon>
        <taxon>Zasmidium</taxon>
    </lineage>
</organism>